<dbReference type="RefSeq" id="WP_153719816.1">
    <property type="nucleotide sequence ID" value="NZ_WJPP01000004.1"/>
</dbReference>
<organism evidence="3 4">
    <name type="scientific">Spiribacter salilacus</name>
    <dbReference type="NCBI Taxonomy" id="2664894"/>
    <lineage>
        <taxon>Bacteria</taxon>
        <taxon>Pseudomonadati</taxon>
        <taxon>Pseudomonadota</taxon>
        <taxon>Gammaproteobacteria</taxon>
        <taxon>Chromatiales</taxon>
        <taxon>Ectothiorhodospiraceae</taxon>
        <taxon>Spiribacter</taxon>
    </lineage>
</organism>
<dbReference type="EMBL" id="WJPP01000004">
    <property type="protein sequence ID" value="MRH78790.1"/>
    <property type="molecule type" value="Genomic_DNA"/>
</dbReference>
<gene>
    <name evidence="3" type="ORF">GH984_08730</name>
</gene>
<feature type="signal peptide" evidence="1">
    <location>
        <begin position="1"/>
        <end position="24"/>
    </location>
</feature>
<dbReference type="InterPro" id="IPR016088">
    <property type="entry name" value="Chalcone_isomerase_3-sand"/>
</dbReference>
<feature type="domain" description="Chalcone isomerase" evidence="2">
    <location>
        <begin position="29"/>
        <end position="191"/>
    </location>
</feature>
<dbReference type="Proteomes" id="UP000433788">
    <property type="component" value="Unassembled WGS sequence"/>
</dbReference>
<dbReference type="InterPro" id="IPR016087">
    <property type="entry name" value="Chalcone_isomerase"/>
</dbReference>
<dbReference type="SUPFAM" id="SSF54626">
    <property type="entry name" value="Chalcone isomerase"/>
    <property type="match status" value="1"/>
</dbReference>
<reference evidence="3 4" key="1">
    <citation type="submission" date="2019-11" db="EMBL/GenBank/DDBJ databases">
        <authorList>
            <person name="Zhang X.Y."/>
        </authorList>
    </citation>
    <scope>NUCLEOTIDE SEQUENCE [LARGE SCALE GENOMIC DNA]</scope>
    <source>
        <strain evidence="3 4">C176</strain>
    </source>
</reference>
<dbReference type="GO" id="GO:0016872">
    <property type="term" value="F:intramolecular lyase activity"/>
    <property type="evidence" value="ECO:0007669"/>
    <property type="project" value="InterPro"/>
</dbReference>
<evidence type="ECO:0000313" key="4">
    <source>
        <dbReference type="Proteomes" id="UP000433788"/>
    </source>
</evidence>
<keyword evidence="4" id="KW-1185">Reference proteome</keyword>
<proteinExistence type="predicted"/>
<feature type="chain" id="PRO_5026705279" description="Chalcone isomerase domain-containing protein" evidence="1">
    <location>
        <begin position="25"/>
        <end position="197"/>
    </location>
</feature>
<dbReference type="AlphaFoldDB" id="A0A6N7QT77"/>
<dbReference type="Gene3D" id="3.50.70.10">
    <property type="match status" value="1"/>
</dbReference>
<protein>
    <recommendedName>
        <fullName evidence="2">Chalcone isomerase domain-containing protein</fullName>
    </recommendedName>
</protein>
<comment type="caution">
    <text evidence="3">The sequence shown here is derived from an EMBL/GenBank/DDBJ whole genome shotgun (WGS) entry which is preliminary data.</text>
</comment>
<dbReference type="InterPro" id="IPR036298">
    <property type="entry name" value="Chalcone_isomerase_sf"/>
</dbReference>
<accession>A0A6N7QT77</accession>
<name>A0A6N7QT77_9GAMM</name>
<keyword evidence="1" id="KW-0732">Signal</keyword>
<evidence type="ECO:0000313" key="3">
    <source>
        <dbReference type="EMBL" id="MRH78790.1"/>
    </source>
</evidence>
<evidence type="ECO:0000256" key="1">
    <source>
        <dbReference type="SAM" id="SignalP"/>
    </source>
</evidence>
<evidence type="ECO:0000259" key="2">
    <source>
        <dbReference type="Pfam" id="PF16036"/>
    </source>
</evidence>
<dbReference type="Pfam" id="PF16036">
    <property type="entry name" value="Chalcone_3"/>
    <property type="match status" value="1"/>
</dbReference>
<sequence>MNVTRIAARTILIGLLAVSGIQQAAATVTQNGAEFPRQIMLNEQSLTLSGTGIVRYRIVFIVYAAGLYLPDGTTSDAVLANQTPRRLEIEYFHTISADDIILAANTKLAEQRSPEELKALQPSIDAFHALFQSVEKGDRYRMDYIPGVGTQLSFNGEPVGTVAGADFAAIYFGIWLDNQSPLSKPLREDLLEGTMPR</sequence>